<dbReference type="HOGENOM" id="CLU_1079413_0_0_1"/>
<feature type="transmembrane region" description="Helical" evidence="2">
    <location>
        <begin position="95"/>
        <end position="112"/>
    </location>
</feature>
<dbReference type="Proteomes" id="UP000013827">
    <property type="component" value="Unassembled WGS sequence"/>
</dbReference>
<keyword evidence="2" id="KW-0472">Membrane</keyword>
<sequence length="258" mass="27650">MFVGVVAGAVLVNVAPLANSLHVVAPPHRPNSSSRAEERGSAGTPGRRAGLLRRARASMTELVALAPESDHYAPHRRARLPAAEQTVSVESLDSLMFHICLVMLVMFCGYLLRVPISVVDSHFTDHRSGKSFIDRETIVRVSNTAHGLLIPAAISRHLLTIIAETWAPFALVCLLLLRMADPNDATPVLRDFTCKQIFHGQPRVTEGDMRAHGAALSLGAAASPQHDAEAGREDFSEVAARRCASAPVVASPPIPQGD</sequence>
<feature type="signal peptide" evidence="3">
    <location>
        <begin position="1"/>
        <end position="20"/>
    </location>
</feature>
<keyword evidence="5" id="KW-1185">Reference proteome</keyword>
<keyword evidence="3" id="KW-0732">Signal</keyword>
<evidence type="ECO:0000256" key="2">
    <source>
        <dbReference type="SAM" id="Phobius"/>
    </source>
</evidence>
<proteinExistence type="predicted"/>
<protein>
    <recommendedName>
        <fullName evidence="6">Bicarbonate transporter-like transmembrane domain-containing protein</fullName>
    </recommendedName>
</protein>
<name>A0A0D3K265_EMIH1</name>
<evidence type="ECO:0000313" key="5">
    <source>
        <dbReference type="Proteomes" id="UP000013827"/>
    </source>
</evidence>
<accession>A0A0D3K265</accession>
<evidence type="ECO:0008006" key="6">
    <source>
        <dbReference type="Google" id="ProtNLM"/>
    </source>
</evidence>
<feature type="region of interest" description="Disordered" evidence="1">
    <location>
        <begin position="25"/>
        <end position="49"/>
    </location>
</feature>
<dbReference type="AlphaFoldDB" id="A0A0D3K265"/>
<dbReference type="KEGG" id="ehx:EMIHUDRAFT_233412"/>
<evidence type="ECO:0000256" key="1">
    <source>
        <dbReference type="SAM" id="MobiDB-lite"/>
    </source>
</evidence>
<organism evidence="4 5">
    <name type="scientific">Emiliania huxleyi (strain CCMP1516)</name>
    <dbReference type="NCBI Taxonomy" id="280463"/>
    <lineage>
        <taxon>Eukaryota</taxon>
        <taxon>Haptista</taxon>
        <taxon>Haptophyta</taxon>
        <taxon>Prymnesiophyceae</taxon>
        <taxon>Isochrysidales</taxon>
        <taxon>Noelaerhabdaceae</taxon>
        <taxon>Emiliania</taxon>
    </lineage>
</organism>
<keyword evidence="2" id="KW-0812">Transmembrane</keyword>
<evidence type="ECO:0000256" key="3">
    <source>
        <dbReference type="SAM" id="SignalP"/>
    </source>
</evidence>
<reference evidence="4" key="2">
    <citation type="submission" date="2024-10" db="UniProtKB">
        <authorList>
            <consortium name="EnsemblProtists"/>
        </authorList>
    </citation>
    <scope>IDENTIFICATION</scope>
</reference>
<reference evidence="5" key="1">
    <citation type="journal article" date="2013" name="Nature">
        <title>Pan genome of the phytoplankton Emiliania underpins its global distribution.</title>
        <authorList>
            <person name="Read B.A."/>
            <person name="Kegel J."/>
            <person name="Klute M.J."/>
            <person name="Kuo A."/>
            <person name="Lefebvre S.C."/>
            <person name="Maumus F."/>
            <person name="Mayer C."/>
            <person name="Miller J."/>
            <person name="Monier A."/>
            <person name="Salamov A."/>
            <person name="Young J."/>
            <person name="Aguilar M."/>
            <person name="Claverie J.M."/>
            <person name="Frickenhaus S."/>
            <person name="Gonzalez K."/>
            <person name="Herman E.K."/>
            <person name="Lin Y.C."/>
            <person name="Napier J."/>
            <person name="Ogata H."/>
            <person name="Sarno A.F."/>
            <person name="Shmutz J."/>
            <person name="Schroeder D."/>
            <person name="de Vargas C."/>
            <person name="Verret F."/>
            <person name="von Dassow P."/>
            <person name="Valentin K."/>
            <person name="Van de Peer Y."/>
            <person name="Wheeler G."/>
            <person name="Dacks J.B."/>
            <person name="Delwiche C.F."/>
            <person name="Dyhrman S.T."/>
            <person name="Glockner G."/>
            <person name="John U."/>
            <person name="Richards T."/>
            <person name="Worden A.Z."/>
            <person name="Zhang X."/>
            <person name="Grigoriev I.V."/>
            <person name="Allen A.E."/>
            <person name="Bidle K."/>
            <person name="Borodovsky M."/>
            <person name="Bowler C."/>
            <person name="Brownlee C."/>
            <person name="Cock J.M."/>
            <person name="Elias M."/>
            <person name="Gladyshev V.N."/>
            <person name="Groth M."/>
            <person name="Guda C."/>
            <person name="Hadaegh A."/>
            <person name="Iglesias-Rodriguez M.D."/>
            <person name="Jenkins J."/>
            <person name="Jones B.M."/>
            <person name="Lawson T."/>
            <person name="Leese F."/>
            <person name="Lindquist E."/>
            <person name="Lobanov A."/>
            <person name="Lomsadze A."/>
            <person name="Malik S.B."/>
            <person name="Marsh M.E."/>
            <person name="Mackinder L."/>
            <person name="Mock T."/>
            <person name="Mueller-Roeber B."/>
            <person name="Pagarete A."/>
            <person name="Parker M."/>
            <person name="Probert I."/>
            <person name="Quesneville H."/>
            <person name="Raines C."/>
            <person name="Rensing S.A."/>
            <person name="Riano-Pachon D.M."/>
            <person name="Richier S."/>
            <person name="Rokitta S."/>
            <person name="Shiraiwa Y."/>
            <person name="Soanes D.M."/>
            <person name="van der Giezen M."/>
            <person name="Wahlund T.M."/>
            <person name="Williams B."/>
            <person name="Wilson W."/>
            <person name="Wolfe G."/>
            <person name="Wurch L.L."/>
        </authorList>
    </citation>
    <scope>NUCLEOTIDE SEQUENCE</scope>
</reference>
<evidence type="ECO:0000313" key="4">
    <source>
        <dbReference type="EnsemblProtists" id="EOD29850"/>
    </source>
</evidence>
<feature type="chain" id="PRO_5044291646" description="Bicarbonate transporter-like transmembrane domain-containing protein" evidence="3">
    <location>
        <begin position="21"/>
        <end position="258"/>
    </location>
</feature>
<dbReference type="PaxDb" id="2903-EOD29850"/>
<dbReference type="EnsemblProtists" id="EOD29850">
    <property type="protein sequence ID" value="EOD29850"/>
    <property type="gene ID" value="EMIHUDRAFT_233412"/>
</dbReference>
<dbReference type="GeneID" id="17275123"/>
<keyword evidence="2" id="KW-1133">Transmembrane helix</keyword>
<dbReference type="RefSeq" id="XP_005782279.1">
    <property type="nucleotide sequence ID" value="XM_005782222.1"/>
</dbReference>